<evidence type="ECO:0000313" key="3">
    <source>
        <dbReference type="Proteomes" id="UP001416858"/>
    </source>
</evidence>
<sequence length="77" mass="8553">MFEPVGGRVVLISGQRIEICQSIRRSGVVANRGVSRVRNEYRRISTRVGRAQGQNSPASRFSHASLTSPPCSRWIGR</sequence>
<organism evidence="2 3">
    <name type="scientific">Novipirellula caenicola</name>
    <dbReference type="NCBI Taxonomy" id="1536901"/>
    <lineage>
        <taxon>Bacteria</taxon>
        <taxon>Pseudomonadati</taxon>
        <taxon>Planctomycetota</taxon>
        <taxon>Planctomycetia</taxon>
        <taxon>Pirellulales</taxon>
        <taxon>Pirellulaceae</taxon>
        <taxon>Novipirellula</taxon>
    </lineage>
</organism>
<evidence type="ECO:0000313" key="2">
    <source>
        <dbReference type="EMBL" id="GAA5508494.1"/>
    </source>
</evidence>
<reference evidence="2 3" key="1">
    <citation type="submission" date="2024-02" db="EMBL/GenBank/DDBJ databases">
        <title>Rhodopirellula caenicola NBRC 110016.</title>
        <authorList>
            <person name="Ichikawa N."/>
            <person name="Katano-Makiyama Y."/>
            <person name="Hidaka K."/>
        </authorList>
    </citation>
    <scope>NUCLEOTIDE SEQUENCE [LARGE SCALE GENOMIC DNA]</scope>
    <source>
        <strain evidence="2 3">NBRC 110016</strain>
    </source>
</reference>
<feature type="compositionally biased region" description="Polar residues" evidence="1">
    <location>
        <begin position="52"/>
        <end position="70"/>
    </location>
</feature>
<keyword evidence="3" id="KW-1185">Reference proteome</keyword>
<proteinExistence type="predicted"/>
<comment type="caution">
    <text evidence="2">The sequence shown here is derived from an EMBL/GenBank/DDBJ whole genome shotgun (WGS) entry which is preliminary data.</text>
</comment>
<feature type="region of interest" description="Disordered" evidence="1">
    <location>
        <begin position="47"/>
        <end position="77"/>
    </location>
</feature>
<dbReference type="Proteomes" id="UP001416858">
    <property type="component" value="Unassembled WGS sequence"/>
</dbReference>
<name>A0ABP9VTM2_9BACT</name>
<protein>
    <submittedName>
        <fullName evidence="2">Uncharacterized protein</fullName>
    </submittedName>
</protein>
<evidence type="ECO:0000256" key="1">
    <source>
        <dbReference type="SAM" id="MobiDB-lite"/>
    </source>
</evidence>
<gene>
    <name evidence="2" type="ORF">Rcae01_03960</name>
</gene>
<dbReference type="EMBL" id="BAABRO010000009">
    <property type="protein sequence ID" value="GAA5508494.1"/>
    <property type="molecule type" value="Genomic_DNA"/>
</dbReference>
<accession>A0ABP9VTM2</accession>